<accession>A0A402D101</accession>
<proteinExistence type="predicted"/>
<evidence type="ECO:0000313" key="2">
    <source>
        <dbReference type="Proteomes" id="UP000287394"/>
    </source>
</evidence>
<reference evidence="1 2" key="1">
    <citation type="journal article" date="2019" name="Int. J. Syst. Evol. Microbiol.">
        <title>Capsulimonas corticalis gen. nov., sp. nov., an aerobic capsulated bacterium, of a novel bacterial order, Capsulimonadales ord. nov., of the class Armatimonadia of the phylum Armatimonadetes.</title>
        <authorList>
            <person name="Li J."/>
            <person name="Kudo C."/>
            <person name="Tonouchi A."/>
        </authorList>
    </citation>
    <scope>NUCLEOTIDE SEQUENCE [LARGE SCALE GENOMIC DNA]</scope>
    <source>
        <strain evidence="1 2">AX-7</strain>
    </source>
</reference>
<name>A0A402D101_9BACT</name>
<organism evidence="1 2">
    <name type="scientific">Capsulimonas corticalis</name>
    <dbReference type="NCBI Taxonomy" id="2219043"/>
    <lineage>
        <taxon>Bacteria</taxon>
        <taxon>Bacillati</taxon>
        <taxon>Armatimonadota</taxon>
        <taxon>Armatimonadia</taxon>
        <taxon>Capsulimonadales</taxon>
        <taxon>Capsulimonadaceae</taxon>
        <taxon>Capsulimonas</taxon>
    </lineage>
</organism>
<dbReference type="Pfam" id="PF15589">
    <property type="entry name" value="Imm21"/>
    <property type="match status" value="1"/>
</dbReference>
<dbReference type="EMBL" id="AP025739">
    <property type="protein sequence ID" value="BDI33489.1"/>
    <property type="molecule type" value="Genomic_DNA"/>
</dbReference>
<keyword evidence="2" id="KW-1185">Reference proteome</keyword>
<dbReference type="InterPro" id="IPR028961">
    <property type="entry name" value="Imm21"/>
</dbReference>
<evidence type="ECO:0000313" key="1">
    <source>
        <dbReference type="EMBL" id="BDI33489.1"/>
    </source>
</evidence>
<sequence>MAVTDVCVGGDGGPLIVLQSTAAAQWQGANDFDNSLMNGGDVETDYDVICDCSDVGEITVVHRYDRDMLVLWDSEFTATRLASEALSLPPGAIVLTLGYDEADLADVLPRIVERLNAGNPERSLSLEVMDPVMRLQVGADSPLPTYNYEYLDIPITPGRKRCDVYVVKSESLEDEVVVIQEDEAK</sequence>
<protein>
    <submittedName>
        <fullName evidence="1">Uncharacterized protein</fullName>
    </submittedName>
</protein>
<gene>
    <name evidence="1" type="ORF">CCAX7_55400</name>
</gene>
<dbReference type="Proteomes" id="UP000287394">
    <property type="component" value="Chromosome"/>
</dbReference>
<dbReference type="RefSeq" id="WP_119323178.1">
    <property type="nucleotide sequence ID" value="NZ_AP025739.1"/>
</dbReference>
<dbReference type="KEGG" id="ccot:CCAX7_55400"/>
<dbReference type="AlphaFoldDB" id="A0A402D101"/>